<gene>
    <name evidence="2" type="ORF">FA13DRAFT_1580842</name>
</gene>
<dbReference type="AlphaFoldDB" id="A0A4Y7SAW3"/>
<proteinExistence type="predicted"/>
<sequence>VKREPATQSHRPRSAVKVKAEASDPSLLAARHIQPAPAAPQLNQIYSTIGAAVNAVLTQQRRLGHIWRKGQSKQGDGGLKKLTLRCNHYSTHVPCHLSTVDPSDHRKGRSIKTNCFAHVNINRVRETGDFRITFIDCTHNHPPEIPEGGEARSRPTEEQKALIKELATTTGQSFSRSQIGQVLKASSGKPLEPRQITNVMNESRKEAREETRSLGGDFQAI</sequence>
<organism evidence="2 3">
    <name type="scientific">Coprinellus micaceus</name>
    <name type="common">Glistening ink-cap mushroom</name>
    <name type="synonym">Coprinus micaceus</name>
    <dbReference type="NCBI Taxonomy" id="71717"/>
    <lineage>
        <taxon>Eukaryota</taxon>
        <taxon>Fungi</taxon>
        <taxon>Dikarya</taxon>
        <taxon>Basidiomycota</taxon>
        <taxon>Agaricomycotina</taxon>
        <taxon>Agaricomycetes</taxon>
        <taxon>Agaricomycetidae</taxon>
        <taxon>Agaricales</taxon>
        <taxon>Agaricineae</taxon>
        <taxon>Psathyrellaceae</taxon>
        <taxon>Coprinellus</taxon>
    </lineage>
</organism>
<evidence type="ECO:0000256" key="1">
    <source>
        <dbReference type="SAM" id="MobiDB-lite"/>
    </source>
</evidence>
<evidence type="ECO:0008006" key="4">
    <source>
        <dbReference type="Google" id="ProtNLM"/>
    </source>
</evidence>
<dbReference type="OrthoDB" id="2402896at2759"/>
<feature type="non-terminal residue" evidence="2">
    <location>
        <position position="1"/>
    </location>
</feature>
<reference evidence="2 3" key="1">
    <citation type="journal article" date="2019" name="Nat. Ecol. Evol.">
        <title>Megaphylogeny resolves global patterns of mushroom evolution.</title>
        <authorList>
            <person name="Varga T."/>
            <person name="Krizsan K."/>
            <person name="Foldi C."/>
            <person name="Dima B."/>
            <person name="Sanchez-Garcia M."/>
            <person name="Sanchez-Ramirez S."/>
            <person name="Szollosi G.J."/>
            <person name="Szarkandi J.G."/>
            <person name="Papp V."/>
            <person name="Albert L."/>
            <person name="Andreopoulos W."/>
            <person name="Angelini C."/>
            <person name="Antonin V."/>
            <person name="Barry K.W."/>
            <person name="Bougher N.L."/>
            <person name="Buchanan P."/>
            <person name="Buyck B."/>
            <person name="Bense V."/>
            <person name="Catcheside P."/>
            <person name="Chovatia M."/>
            <person name="Cooper J."/>
            <person name="Damon W."/>
            <person name="Desjardin D."/>
            <person name="Finy P."/>
            <person name="Geml J."/>
            <person name="Haridas S."/>
            <person name="Hughes K."/>
            <person name="Justo A."/>
            <person name="Karasinski D."/>
            <person name="Kautmanova I."/>
            <person name="Kiss B."/>
            <person name="Kocsube S."/>
            <person name="Kotiranta H."/>
            <person name="LaButti K.M."/>
            <person name="Lechner B.E."/>
            <person name="Liimatainen K."/>
            <person name="Lipzen A."/>
            <person name="Lukacs Z."/>
            <person name="Mihaltcheva S."/>
            <person name="Morgado L.N."/>
            <person name="Niskanen T."/>
            <person name="Noordeloos M.E."/>
            <person name="Ohm R.A."/>
            <person name="Ortiz-Santana B."/>
            <person name="Ovrebo C."/>
            <person name="Racz N."/>
            <person name="Riley R."/>
            <person name="Savchenko A."/>
            <person name="Shiryaev A."/>
            <person name="Soop K."/>
            <person name="Spirin V."/>
            <person name="Szebenyi C."/>
            <person name="Tomsovsky M."/>
            <person name="Tulloss R.E."/>
            <person name="Uehling J."/>
            <person name="Grigoriev I.V."/>
            <person name="Vagvolgyi C."/>
            <person name="Papp T."/>
            <person name="Martin F.M."/>
            <person name="Miettinen O."/>
            <person name="Hibbett D.S."/>
            <person name="Nagy L.G."/>
        </authorList>
    </citation>
    <scope>NUCLEOTIDE SEQUENCE [LARGE SCALE GENOMIC DNA]</scope>
    <source>
        <strain evidence="2 3">FP101781</strain>
    </source>
</reference>
<accession>A0A4Y7SAW3</accession>
<feature type="region of interest" description="Disordered" evidence="1">
    <location>
        <begin position="1"/>
        <end position="23"/>
    </location>
</feature>
<name>A0A4Y7SAW3_COPMI</name>
<protein>
    <recommendedName>
        <fullName evidence="4">FAR1 domain-containing protein</fullName>
    </recommendedName>
</protein>
<evidence type="ECO:0000313" key="2">
    <source>
        <dbReference type="EMBL" id="TEB18476.1"/>
    </source>
</evidence>
<keyword evidence="3" id="KW-1185">Reference proteome</keyword>
<dbReference type="Proteomes" id="UP000298030">
    <property type="component" value="Unassembled WGS sequence"/>
</dbReference>
<feature type="non-terminal residue" evidence="2">
    <location>
        <position position="221"/>
    </location>
</feature>
<comment type="caution">
    <text evidence="2">The sequence shown here is derived from an EMBL/GenBank/DDBJ whole genome shotgun (WGS) entry which is preliminary data.</text>
</comment>
<feature type="compositionally biased region" description="Basic and acidic residues" evidence="1">
    <location>
        <begin position="202"/>
        <end position="212"/>
    </location>
</feature>
<evidence type="ECO:0000313" key="3">
    <source>
        <dbReference type="Proteomes" id="UP000298030"/>
    </source>
</evidence>
<feature type="region of interest" description="Disordered" evidence="1">
    <location>
        <begin position="185"/>
        <end position="221"/>
    </location>
</feature>
<dbReference type="EMBL" id="QPFP01000250">
    <property type="protein sequence ID" value="TEB18476.1"/>
    <property type="molecule type" value="Genomic_DNA"/>
</dbReference>
<dbReference type="STRING" id="71717.A0A4Y7SAW3"/>